<dbReference type="InterPro" id="IPR036522">
    <property type="entry name" value="MoaC_sf"/>
</dbReference>
<name>A0A835VR74_CHLIN</name>
<dbReference type="AlphaFoldDB" id="A0A835VR74"/>
<dbReference type="Proteomes" id="UP000650467">
    <property type="component" value="Unassembled WGS sequence"/>
</dbReference>
<keyword evidence="5" id="KW-0456">Lyase</keyword>
<dbReference type="NCBIfam" id="NF006870">
    <property type="entry name" value="PRK09364.1"/>
    <property type="match status" value="1"/>
</dbReference>
<gene>
    <name evidence="8" type="ORF">HXX76_013173</name>
</gene>
<dbReference type="PANTHER" id="PTHR22960:SF0">
    <property type="entry name" value="MOLYBDENUM COFACTOR BIOSYNTHESIS PROTEIN 1"/>
    <property type="match status" value="1"/>
</dbReference>
<protein>
    <recommendedName>
        <fullName evidence="3">cyclic pyranopterin monophosphate synthase</fullName>
        <ecNumber evidence="3">4.6.1.17</ecNumber>
    </recommendedName>
</protein>
<dbReference type="InterPro" id="IPR047594">
    <property type="entry name" value="MoaC_bact/euk"/>
</dbReference>
<comment type="catalytic activity">
    <reaction evidence="1">
        <text>(8S)-3',8-cyclo-7,8-dihydroguanosine 5'-triphosphate = cyclic pyranopterin phosphate + diphosphate</text>
        <dbReference type="Rhea" id="RHEA:49580"/>
        <dbReference type="ChEBI" id="CHEBI:33019"/>
        <dbReference type="ChEBI" id="CHEBI:59648"/>
        <dbReference type="ChEBI" id="CHEBI:131766"/>
        <dbReference type="EC" id="4.6.1.17"/>
    </reaction>
</comment>
<feature type="compositionally biased region" description="Low complexity" evidence="6">
    <location>
        <begin position="57"/>
        <end position="77"/>
    </location>
</feature>
<keyword evidence="9" id="KW-1185">Reference proteome</keyword>
<dbReference type="EMBL" id="JAEHOC010000049">
    <property type="protein sequence ID" value="KAG2426192.1"/>
    <property type="molecule type" value="Genomic_DNA"/>
</dbReference>
<dbReference type="InterPro" id="IPR023045">
    <property type="entry name" value="MoaC"/>
</dbReference>
<keyword evidence="4" id="KW-0501">Molybdenum cofactor biosynthesis</keyword>
<evidence type="ECO:0000256" key="6">
    <source>
        <dbReference type="SAM" id="MobiDB-lite"/>
    </source>
</evidence>
<dbReference type="PANTHER" id="PTHR22960">
    <property type="entry name" value="MOLYBDOPTERIN COFACTOR SYNTHESIS PROTEIN A"/>
    <property type="match status" value="1"/>
</dbReference>
<dbReference type="EC" id="4.6.1.17" evidence="3"/>
<proteinExistence type="predicted"/>
<evidence type="ECO:0000259" key="7">
    <source>
        <dbReference type="Pfam" id="PF01967"/>
    </source>
</evidence>
<dbReference type="Pfam" id="PF01967">
    <property type="entry name" value="MoaC"/>
    <property type="match status" value="1"/>
</dbReference>
<dbReference type="GO" id="GO:0006777">
    <property type="term" value="P:Mo-molybdopterin cofactor biosynthetic process"/>
    <property type="evidence" value="ECO:0007669"/>
    <property type="project" value="UniProtKB-KW"/>
</dbReference>
<dbReference type="SUPFAM" id="SSF55040">
    <property type="entry name" value="Molybdenum cofactor biosynthesis protein C, MoaC"/>
    <property type="match status" value="1"/>
</dbReference>
<accession>A0A835VR74</accession>
<dbReference type="OrthoDB" id="429626at2759"/>
<evidence type="ECO:0000313" key="8">
    <source>
        <dbReference type="EMBL" id="KAG2426192.1"/>
    </source>
</evidence>
<feature type="domain" description="Molybdopterin cofactor biosynthesis C (MoaC)" evidence="7">
    <location>
        <begin position="142"/>
        <end position="276"/>
    </location>
</feature>
<organism evidence="8 9">
    <name type="scientific">Chlamydomonas incerta</name>
    <dbReference type="NCBI Taxonomy" id="51695"/>
    <lineage>
        <taxon>Eukaryota</taxon>
        <taxon>Viridiplantae</taxon>
        <taxon>Chlorophyta</taxon>
        <taxon>core chlorophytes</taxon>
        <taxon>Chlorophyceae</taxon>
        <taxon>CS clade</taxon>
        <taxon>Chlamydomonadales</taxon>
        <taxon>Chlamydomonadaceae</taxon>
        <taxon>Chlamydomonas</taxon>
    </lineage>
</organism>
<comment type="caution">
    <text evidence="8">The sequence shown here is derived from an EMBL/GenBank/DDBJ whole genome shotgun (WGS) entry which is preliminary data.</text>
</comment>
<reference evidence="8" key="1">
    <citation type="journal article" date="2020" name="bioRxiv">
        <title>Comparative genomics of Chlamydomonas.</title>
        <authorList>
            <person name="Craig R.J."/>
            <person name="Hasan A.R."/>
            <person name="Ness R.W."/>
            <person name="Keightley P.D."/>
        </authorList>
    </citation>
    <scope>NUCLEOTIDE SEQUENCE</scope>
    <source>
        <strain evidence="8">SAG 7.73</strain>
    </source>
</reference>
<evidence type="ECO:0000256" key="1">
    <source>
        <dbReference type="ARBA" id="ARBA00001637"/>
    </source>
</evidence>
<feature type="region of interest" description="Disordered" evidence="6">
    <location>
        <begin position="57"/>
        <end position="100"/>
    </location>
</feature>
<sequence length="299" mass="30472">MFKQAAALVLGGLRMQMQGASARAGSRLWSTTTRDIADANKELDDFFGVSTASRAASTASSSLPASSPSSDEGASPSPSYPAHPDSQAGPAFASGGYGSHSTVTEHAHVGASSVSGEPEESGTVAAAERRLTHIDASGAAAMVDVSQKPVTTREAQASCVVHLGAAYEAVAANSLKKGDVLKVAQLAGIMGAKATATLIPLCHNIPISKVDVQLRLEPPSRSVTVRALAVTDGKTGVEMEALTAASVAALTVYDMCKAAAKDMVVGGLQLDYKAGGRSGTYLRAGLRRADLLPSARPPL</sequence>
<dbReference type="CDD" id="cd01420">
    <property type="entry name" value="MoaC_PE"/>
    <property type="match status" value="1"/>
</dbReference>
<dbReference type="GO" id="GO:0061798">
    <property type="term" value="F:GTP 3',8'-cyclase activity"/>
    <property type="evidence" value="ECO:0007669"/>
    <property type="project" value="TreeGrafter"/>
</dbReference>
<dbReference type="Gene3D" id="3.30.70.640">
    <property type="entry name" value="Molybdopterin cofactor biosynthesis C (MoaC) domain"/>
    <property type="match status" value="1"/>
</dbReference>
<dbReference type="InterPro" id="IPR002820">
    <property type="entry name" value="Mopterin_CF_biosynth-C_dom"/>
</dbReference>
<evidence type="ECO:0000313" key="9">
    <source>
        <dbReference type="Proteomes" id="UP000650467"/>
    </source>
</evidence>
<comment type="pathway">
    <text evidence="2">Cofactor biosynthesis; molybdopterin biosynthesis.</text>
</comment>
<dbReference type="GO" id="GO:0061799">
    <property type="term" value="F:cyclic pyranopterin monophosphate synthase activity"/>
    <property type="evidence" value="ECO:0007669"/>
    <property type="project" value="UniProtKB-EC"/>
</dbReference>
<evidence type="ECO:0000256" key="2">
    <source>
        <dbReference type="ARBA" id="ARBA00005046"/>
    </source>
</evidence>
<dbReference type="UniPathway" id="UPA00344"/>
<evidence type="ECO:0000256" key="3">
    <source>
        <dbReference type="ARBA" id="ARBA00012575"/>
    </source>
</evidence>
<dbReference type="InterPro" id="IPR050105">
    <property type="entry name" value="MoCo_biosynth_MoaA/MoaC"/>
</dbReference>
<dbReference type="NCBIfam" id="TIGR00581">
    <property type="entry name" value="moaC"/>
    <property type="match status" value="1"/>
</dbReference>
<evidence type="ECO:0000256" key="4">
    <source>
        <dbReference type="ARBA" id="ARBA00023150"/>
    </source>
</evidence>
<evidence type="ECO:0000256" key="5">
    <source>
        <dbReference type="ARBA" id="ARBA00023239"/>
    </source>
</evidence>